<dbReference type="EMBL" id="CASHTH010001982">
    <property type="protein sequence ID" value="CAI8022888.1"/>
    <property type="molecule type" value="Genomic_DNA"/>
</dbReference>
<dbReference type="GO" id="GO:0046872">
    <property type="term" value="F:metal ion binding"/>
    <property type="evidence" value="ECO:0007669"/>
    <property type="project" value="UniProtKB-ARBA"/>
</dbReference>
<proteinExistence type="predicted"/>
<name>A0AA35S3Q5_GEOBA</name>
<dbReference type="SUPFAM" id="SSF51197">
    <property type="entry name" value="Clavaminate synthase-like"/>
    <property type="match status" value="1"/>
</dbReference>
<comment type="cofactor">
    <cofactor evidence="1">
        <name>Fe cation</name>
        <dbReference type="ChEBI" id="CHEBI:24875"/>
    </cofactor>
</comment>
<dbReference type="AlphaFoldDB" id="A0AA35S3Q5"/>
<evidence type="ECO:0000313" key="2">
    <source>
        <dbReference type="EMBL" id="CAI8022888.1"/>
    </source>
</evidence>
<dbReference type="Gene3D" id="2.60.120.620">
    <property type="entry name" value="q2cbj1_9rhob like domain"/>
    <property type="match status" value="1"/>
</dbReference>
<dbReference type="GO" id="GO:0016491">
    <property type="term" value="F:oxidoreductase activity"/>
    <property type="evidence" value="ECO:0007669"/>
    <property type="project" value="UniProtKB-ARBA"/>
</dbReference>
<accession>A0AA35S3Q5</accession>
<dbReference type="Proteomes" id="UP001174909">
    <property type="component" value="Unassembled WGS sequence"/>
</dbReference>
<dbReference type="InterPro" id="IPR008775">
    <property type="entry name" value="Phytyl_CoA_dOase-like"/>
</dbReference>
<evidence type="ECO:0000256" key="1">
    <source>
        <dbReference type="ARBA" id="ARBA00001962"/>
    </source>
</evidence>
<keyword evidence="3" id="KW-1185">Reference proteome</keyword>
<dbReference type="PANTHER" id="PTHR20883">
    <property type="entry name" value="PHYTANOYL-COA DIOXYGENASE DOMAIN CONTAINING 1"/>
    <property type="match status" value="1"/>
</dbReference>
<dbReference type="PANTHER" id="PTHR20883:SF48">
    <property type="entry name" value="ECTOINE DIOXYGENASE"/>
    <property type="match status" value="1"/>
</dbReference>
<evidence type="ECO:0000313" key="3">
    <source>
        <dbReference type="Proteomes" id="UP001174909"/>
    </source>
</evidence>
<reference evidence="2" key="1">
    <citation type="submission" date="2023-03" db="EMBL/GenBank/DDBJ databases">
        <authorList>
            <person name="Steffen K."/>
            <person name="Cardenas P."/>
        </authorList>
    </citation>
    <scope>NUCLEOTIDE SEQUENCE</scope>
</reference>
<protein>
    <submittedName>
        <fullName evidence="2">1-deoxypentalenic acid 11-beta-hydroxylase</fullName>
    </submittedName>
</protein>
<sequence length="223" mass="25304">MDAIRTGGPFMEGDDGYWPVLDEFQSLEAFHAFAHHPAILDVCDKLFGEKTLVHPRNIGRIMFPENTKYTTPAHQDFIHIRGTEETYTGWIPLGPCPEELGGLSVLSGAHRRGIYPVKPALGAGGRGIDTAPIEAEDFYWVAGDYEIGDALFFHSHAVHKGMPNQTSDRIRLSVDYRYQGHSKPVTDGSLLPHFNRMAWDEIYKDWASTKYQYYWNAFDLNRV</sequence>
<comment type="caution">
    <text evidence="2">The sequence shown here is derived from an EMBL/GenBank/DDBJ whole genome shotgun (WGS) entry which is preliminary data.</text>
</comment>
<organism evidence="2 3">
    <name type="scientific">Geodia barretti</name>
    <name type="common">Barrett's horny sponge</name>
    <dbReference type="NCBI Taxonomy" id="519541"/>
    <lineage>
        <taxon>Eukaryota</taxon>
        <taxon>Metazoa</taxon>
        <taxon>Porifera</taxon>
        <taxon>Demospongiae</taxon>
        <taxon>Heteroscleromorpha</taxon>
        <taxon>Tetractinellida</taxon>
        <taxon>Astrophorina</taxon>
        <taxon>Geodiidae</taxon>
        <taxon>Geodia</taxon>
    </lineage>
</organism>
<gene>
    <name evidence="2" type="ORF">GBAR_LOCUS13398</name>
</gene>
<dbReference type="Pfam" id="PF05721">
    <property type="entry name" value="PhyH"/>
    <property type="match status" value="1"/>
</dbReference>